<evidence type="ECO:0000313" key="2">
    <source>
        <dbReference type="EMBL" id="KKK88864.1"/>
    </source>
</evidence>
<name>A0A0F9BE37_9ZZZZ</name>
<sequence>MTEKTVNEEKTSTEETTSEKTEEQSKEQPFSTEQEARIQQMLAQTSSEATKQAVEAGRRQLQSEQDRNINAEKRARLAESEAGAYRASFKGLDEETQKDMDLARLR</sequence>
<proteinExistence type="predicted"/>
<organism evidence="2">
    <name type="scientific">marine sediment metagenome</name>
    <dbReference type="NCBI Taxonomy" id="412755"/>
    <lineage>
        <taxon>unclassified sequences</taxon>
        <taxon>metagenomes</taxon>
        <taxon>ecological metagenomes</taxon>
    </lineage>
</organism>
<feature type="compositionally biased region" description="Basic and acidic residues" evidence="1">
    <location>
        <begin position="91"/>
        <end position="106"/>
    </location>
</feature>
<gene>
    <name evidence="2" type="ORF">LCGC14_2738880</name>
</gene>
<feature type="compositionally biased region" description="Basic and acidic residues" evidence="1">
    <location>
        <begin position="1"/>
        <end position="26"/>
    </location>
</feature>
<feature type="non-terminal residue" evidence="2">
    <location>
        <position position="106"/>
    </location>
</feature>
<feature type="compositionally biased region" description="Basic and acidic residues" evidence="1">
    <location>
        <begin position="64"/>
        <end position="79"/>
    </location>
</feature>
<reference evidence="2" key="1">
    <citation type="journal article" date="2015" name="Nature">
        <title>Complex archaea that bridge the gap between prokaryotes and eukaryotes.</title>
        <authorList>
            <person name="Spang A."/>
            <person name="Saw J.H."/>
            <person name="Jorgensen S.L."/>
            <person name="Zaremba-Niedzwiedzka K."/>
            <person name="Martijn J."/>
            <person name="Lind A.E."/>
            <person name="van Eijk R."/>
            <person name="Schleper C."/>
            <person name="Guy L."/>
            <person name="Ettema T.J."/>
        </authorList>
    </citation>
    <scope>NUCLEOTIDE SEQUENCE</scope>
</reference>
<dbReference type="AlphaFoldDB" id="A0A0F9BE37"/>
<protein>
    <submittedName>
        <fullName evidence="2">Uncharacterized protein</fullName>
    </submittedName>
</protein>
<comment type="caution">
    <text evidence="2">The sequence shown here is derived from an EMBL/GenBank/DDBJ whole genome shotgun (WGS) entry which is preliminary data.</text>
</comment>
<feature type="region of interest" description="Disordered" evidence="1">
    <location>
        <begin position="1"/>
        <end position="106"/>
    </location>
</feature>
<dbReference type="EMBL" id="LAZR01049770">
    <property type="protein sequence ID" value="KKK88864.1"/>
    <property type="molecule type" value="Genomic_DNA"/>
</dbReference>
<evidence type="ECO:0000256" key="1">
    <source>
        <dbReference type="SAM" id="MobiDB-lite"/>
    </source>
</evidence>
<accession>A0A0F9BE37</accession>
<feature type="compositionally biased region" description="Polar residues" evidence="1">
    <location>
        <begin position="41"/>
        <end position="50"/>
    </location>
</feature>